<dbReference type="EMBL" id="FMUN01000004">
    <property type="protein sequence ID" value="SCY26555.1"/>
    <property type="molecule type" value="Genomic_DNA"/>
</dbReference>
<keyword evidence="2" id="KW-1185">Reference proteome</keyword>
<evidence type="ECO:0000313" key="2">
    <source>
        <dbReference type="Proteomes" id="UP000183104"/>
    </source>
</evidence>
<name>A0A0P9C848_9GAMM</name>
<accession>A0A0P9C848</accession>
<dbReference type="RefSeq" id="WP_054964995.1">
    <property type="nucleotide sequence ID" value="NZ_FMUN01000004.1"/>
</dbReference>
<proteinExistence type="predicted"/>
<sequence length="162" mass="17959">MVFRLVGIIGLTLLPWLAHAGEVSVHQALGKWLRDNGVGSASYQPKEGARGRPADWPEWLLRPKGADALNRHFLGRGIFPEATGLGWEEDSGAVRLFGARKEASGMRLAVDRDGQRPVLLRDADGVVWRFREVRQQNGRASGLPQEIVRTGPEGERTVYVLR</sequence>
<gene>
    <name evidence="1" type="ORF">SAMN05661077_1637</name>
</gene>
<reference evidence="2" key="1">
    <citation type="submission" date="2016-10" db="EMBL/GenBank/DDBJ databases">
        <authorList>
            <person name="Varghese N."/>
        </authorList>
    </citation>
    <scope>NUCLEOTIDE SEQUENCE [LARGE SCALE GENOMIC DNA]</scope>
    <source>
        <strain evidence="2">HL 19</strain>
    </source>
</reference>
<organism evidence="1 2">
    <name type="scientific">Thiohalorhabdus denitrificans</name>
    <dbReference type="NCBI Taxonomy" id="381306"/>
    <lineage>
        <taxon>Bacteria</taxon>
        <taxon>Pseudomonadati</taxon>
        <taxon>Pseudomonadota</taxon>
        <taxon>Gammaproteobacteria</taxon>
        <taxon>Thiohalorhabdales</taxon>
        <taxon>Thiohalorhabdaceae</taxon>
        <taxon>Thiohalorhabdus</taxon>
    </lineage>
</organism>
<dbReference type="STRING" id="381306.AN478_02230"/>
<protein>
    <submittedName>
        <fullName evidence="1">Uncharacterized protein</fullName>
    </submittedName>
</protein>
<evidence type="ECO:0000313" key="1">
    <source>
        <dbReference type="EMBL" id="SCY26555.1"/>
    </source>
</evidence>
<dbReference type="Proteomes" id="UP000183104">
    <property type="component" value="Unassembled WGS sequence"/>
</dbReference>
<dbReference type="AlphaFoldDB" id="A0A0P9C848"/>